<accession>A0A955LJM0</accession>
<sequence>MDTQLVEMAKGIIEANQYMTIASCDESGNAWASTVCYAYDDDYKFYWVSFPNTKHQQNIKNNPNISFTIFDSHQDWGNGDGVQIEATAQQVSLTDLPHATKVYFSRNYPYGKNKVATAYGDGLRKLLQGKIYHFCKATPTKVWVPDPDADVDARVEVKLN</sequence>
<evidence type="ECO:0000313" key="3">
    <source>
        <dbReference type="Proteomes" id="UP000751518"/>
    </source>
</evidence>
<dbReference type="Gene3D" id="2.30.110.10">
    <property type="entry name" value="Electron Transport, Fmn-binding Protein, Chain A"/>
    <property type="match status" value="1"/>
</dbReference>
<reference evidence="2" key="2">
    <citation type="journal article" date="2021" name="Microbiome">
        <title>Successional dynamics and alternative stable states in a saline activated sludge microbial community over 9 years.</title>
        <authorList>
            <person name="Wang Y."/>
            <person name="Ye J."/>
            <person name="Ju F."/>
            <person name="Liu L."/>
            <person name="Boyd J.A."/>
            <person name="Deng Y."/>
            <person name="Parks D.H."/>
            <person name="Jiang X."/>
            <person name="Yin X."/>
            <person name="Woodcroft B.J."/>
            <person name="Tyson G.W."/>
            <person name="Hugenholtz P."/>
            <person name="Polz M.F."/>
            <person name="Zhang T."/>
        </authorList>
    </citation>
    <scope>NUCLEOTIDE SEQUENCE</scope>
    <source>
        <strain evidence="2">HKST-UBA03</strain>
    </source>
</reference>
<name>A0A955LJM0_UNCKA</name>
<organism evidence="2 3">
    <name type="scientific">candidate division WWE3 bacterium</name>
    <dbReference type="NCBI Taxonomy" id="2053526"/>
    <lineage>
        <taxon>Bacteria</taxon>
        <taxon>Katanobacteria</taxon>
    </lineage>
</organism>
<proteinExistence type="predicted"/>
<dbReference type="AlphaFoldDB" id="A0A955LJM0"/>
<reference evidence="2" key="1">
    <citation type="submission" date="2020-04" db="EMBL/GenBank/DDBJ databases">
        <authorList>
            <person name="Zhang T."/>
        </authorList>
    </citation>
    <scope>NUCLEOTIDE SEQUENCE</scope>
    <source>
        <strain evidence="2">HKST-UBA03</strain>
    </source>
</reference>
<gene>
    <name evidence="2" type="ORF">KC614_01905</name>
</gene>
<protein>
    <submittedName>
        <fullName evidence="2">Pyridoxamine 5'-phosphate oxidase family protein</fullName>
    </submittedName>
</protein>
<dbReference type="Pfam" id="PF01243">
    <property type="entry name" value="PNPOx_N"/>
    <property type="match status" value="1"/>
</dbReference>
<evidence type="ECO:0000313" key="2">
    <source>
        <dbReference type="EMBL" id="MCA9391937.1"/>
    </source>
</evidence>
<feature type="domain" description="Pyridoxamine 5'-phosphate oxidase N-terminal" evidence="1">
    <location>
        <begin position="9"/>
        <end position="128"/>
    </location>
</feature>
<dbReference type="InterPro" id="IPR011576">
    <property type="entry name" value="Pyridox_Oxase_N"/>
</dbReference>
<dbReference type="EMBL" id="JAGQKZ010000011">
    <property type="protein sequence ID" value="MCA9391937.1"/>
    <property type="molecule type" value="Genomic_DNA"/>
</dbReference>
<dbReference type="InterPro" id="IPR012349">
    <property type="entry name" value="Split_barrel_FMN-bd"/>
</dbReference>
<evidence type="ECO:0000259" key="1">
    <source>
        <dbReference type="Pfam" id="PF01243"/>
    </source>
</evidence>
<comment type="caution">
    <text evidence="2">The sequence shown here is derived from an EMBL/GenBank/DDBJ whole genome shotgun (WGS) entry which is preliminary data.</text>
</comment>
<dbReference type="SUPFAM" id="SSF50475">
    <property type="entry name" value="FMN-binding split barrel"/>
    <property type="match status" value="1"/>
</dbReference>
<dbReference type="Proteomes" id="UP000751518">
    <property type="component" value="Unassembled WGS sequence"/>
</dbReference>